<dbReference type="SUPFAM" id="SSF54826">
    <property type="entry name" value="Enolase N-terminal domain-like"/>
    <property type="match status" value="1"/>
</dbReference>
<dbReference type="FunFam" id="3.30.390.10:FF:000001">
    <property type="entry name" value="Enolase"/>
    <property type="match status" value="1"/>
</dbReference>
<feature type="active site" description="Proton donor" evidence="12 13">
    <location>
        <position position="204"/>
    </location>
</feature>
<dbReference type="GO" id="GO:0000015">
    <property type="term" value="C:phosphopyruvate hydratase complex"/>
    <property type="evidence" value="ECO:0007669"/>
    <property type="project" value="InterPro"/>
</dbReference>
<feature type="domain" description="Enolase N-terminal" evidence="17">
    <location>
        <begin position="4"/>
        <end position="133"/>
    </location>
</feature>
<dbReference type="GO" id="GO:0004634">
    <property type="term" value="F:phosphopyruvate hydratase activity"/>
    <property type="evidence" value="ECO:0007669"/>
    <property type="project" value="UniProtKB-UniRule"/>
</dbReference>
<evidence type="ECO:0000256" key="12">
    <source>
        <dbReference type="HAMAP-Rule" id="MF_00318"/>
    </source>
</evidence>
<dbReference type="InterPro" id="IPR000941">
    <property type="entry name" value="Enolase"/>
</dbReference>
<evidence type="ECO:0000259" key="16">
    <source>
        <dbReference type="SMART" id="SM01192"/>
    </source>
</evidence>
<dbReference type="InterPro" id="IPR020809">
    <property type="entry name" value="Enolase_CS"/>
</dbReference>
<dbReference type="Gene3D" id="3.30.390.10">
    <property type="entry name" value="Enolase-like, N-terminal domain"/>
    <property type="match status" value="1"/>
</dbReference>
<comment type="function">
    <text evidence="11 12">Catalyzes the reversible conversion of 2-phosphoglycerate (2-PG) into phosphoenolpyruvate (PEP). It is essential for the degradation of carbohydrates via glycolysis.</text>
</comment>
<dbReference type="PRINTS" id="PR00148">
    <property type="entry name" value="ENOLASE"/>
</dbReference>
<dbReference type="RefSeq" id="WP_028481020.1">
    <property type="nucleotide sequence ID" value="NZ_LVVZ01000019.1"/>
</dbReference>
<dbReference type="GO" id="GO:0005576">
    <property type="term" value="C:extracellular region"/>
    <property type="evidence" value="ECO:0007669"/>
    <property type="project" value="UniProtKB-SubCell"/>
</dbReference>
<dbReference type="STRING" id="197461.A3843_12340"/>
<dbReference type="PANTHER" id="PTHR11902">
    <property type="entry name" value="ENOLASE"/>
    <property type="match status" value="1"/>
</dbReference>
<gene>
    <name evidence="12 18" type="primary">eno</name>
    <name evidence="18" type="ORF">A3843_12340</name>
</gene>
<protein>
    <recommendedName>
        <fullName evidence="4 12">Enolase</fullName>
        <ecNumber evidence="3 12">4.2.1.11</ecNumber>
    </recommendedName>
    <alternativeName>
        <fullName evidence="12">2-phospho-D-glycerate hydro-lyase</fullName>
    </alternativeName>
    <alternativeName>
        <fullName evidence="12">2-phosphoglycerate dehydratase</fullName>
    </alternativeName>
</protein>
<dbReference type="HAMAP" id="MF_00318">
    <property type="entry name" value="Enolase"/>
    <property type="match status" value="1"/>
</dbReference>
<evidence type="ECO:0000259" key="17">
    <source>
        <dbReference type="SMART" id="SM01193"/>
    </source>
</evidence>
<feature type="binding site" evidence="12">
    <location>
        <position position="162"/>
    </location>
    <ligand>
        <name>(2R)-2-phosphoglycerate</name>
        <dbReference type="ChEBI" id="CHEBI:58289"/>
    </ligand>
</feature>
<feature type="binding site" evidence="12 15">
    <location>
        <position position="241"/>
    </location>
    <ligand>
        <name>Mg(2+)</name>
        <dbReference type="ChEBI" id="CHEBI:18420"/>
    </ligand>
</feature>
<keyword evidence="10 12" id="KW-0456">Lyase</keyword>
<accession>A0A1U7JFE3</accession>
<dbReference type="AlphaFoldDB" id="A0A1U7JFE3"/>
<evidence type="ECO:0000256" key="3">
    <source>
        <dbReference type="ARBA" id="ARBA00012058"/>
    </source>
</evidence>
<feature type="binding site" evidence="12">
    <location>
        <position position="365"/>
    </location>
    <ligand>
        <name>(2R)-2-phosphoglycerate</name>
        <dbReference type="ChEBI" id="CHEBI:58289"/>
    </ligand>
</feature>
<feature type="domain" description="Enolase C-terminal TIM barrel" evidence="16">
    <location>
        <begin position="138"/>
        <end position="424"/>
    </location>
</feature>
<sequence>MTAIIDIIGREILDSRGNPTVEVDVLLEDGSFGRAAVPSGASTGAFEAVERRDGGERYLGKGVEDAVEAVNGELFDAIGGMDVEDQIKIDRAMNELDGTNNKGRLGANAILGVSLAVAKAAAEASGLPLYRYVGGVGARTLPVPMMNIINGGEHADNPIDFQEFMIMPVGATSLRESVRMGSEIFHTLKKGLSAAGHNTNVGDEGGFAPGIGSTDEAIGFVLKAIETAGYTPGDDVVLALDAASTEFFADGKYNLKGENKVLGPQEMARYLEDLVSKYPIFSIEDGMAEEDWEGWKAVTEAIGDKCQLVGDDLFVTNTERLIRGIEGDIANSILVKVNQIGSLTETMEAVEMAHRAGYTSVMSHRSGETEDNTIADLAVAFNCGQIKTGSLSRSDRMAKYNQLIRIEEELGPQGHFAGRSILRNK</sequence>
<dbReference type="Gene3D" id="3.20.20.120">
    <property type="entry name" value="Enolase-like C-terminal domain"/>
    <property type="match status" value="1"/>
</dbReference>
<dbReference type="GO" id="GO:0000287">
    <property type="term" value="F:magnesium ion binding"/>
    <property type="evidence" value="ECO:0007669"/>
    <property type="project" value="UniProtKB-UniRule"/>
</dbReference>
<evidence type="ECO:0000256" key="9">
    <source>
        <dbReference type="ARBA" id="ARBA00023152"/>
    </source>
</evidence>
<comment type="pathway">
    <text evidence="1 12">Carbohydrate degradation; glycolysis; pyruvate from D-glyceraldehyde 3-phosphate: step 4/5.</text>
</comment>
<keyword evidence="18" id="KW-0670">Pyruvate</keyword>
<evidence type="ECO:0000313" key="19">
    <source>
        <dbReference type="Proteomes" id="UP000185783"/>
    </source>
</evidence>
<dbReference type="SMART" id="SM01193">
    <property type="entry name" value="Enolase_N"/>
    <property type="match status" value="1"/>
</dbReference>
<keyword evidence="6 12" id="KW-0964">Secreted</keyword>
<dbReference type="Proteomes" id="UP000185783">
    <property type="component" value="Unassembled WGS sequence"/>
</dbReference>
<keyword evidence="7 12" id="KW-0479">Metal-binding</keyword>
<evidence type="ECO:0000256" key="15">
    <source>
        <dbReference type="PIRSR" id="PIRSR001400-3"/>
    </source>
</evidence>
<feature type="binding site" evidence="14">
    <location>
        <position position="387"/>
    </location>
    <ligand>
        <name>substrate</name>
    </ligand>
</feature>
<dbReference type="SFLD" id="SFLDS00001">
    <property type="entry name" value="Enolase"/>
    <property type="match status" value="1"/>
</dbReference>
<feature type="binding site" evidence="14">
    <location>
        <begin position="363"/>
        <end position="366"/>
    </location>
    <ligand>
        <name>substrate</name>
    </ligand>
</feature>
<dbReference type="InterPro" id="IPR020810">
    <property type="entry name" value="Enolase_C"/>
</dbReference>
<feature type="binding site" evidence="12 15">
    <location>
        <position position="284"/>
    </location>
    <ligand>
        <name>Mg(2+)</name>
        <dbReference type="ChEBI" id="CHEBI:18420"/>
    </ligand>
</feature>
<dbReference type="InterPro" id="IPR029017">
    <property type="entry name" value="Enolase-like_N"/>
</dbReference>
<evidence type="ECO:0000256" key="2">
    <source>
        <dbReference type="ARBA" id="ARBA00009604"/>
    </source>
</evidence>
<dbReference type="InterPro" id="IPR020811">
    <property type="entry name" value="Enolase_N"/>
</dbReference>
<feature type="binding site" evidence="12">
    <location>
        <position position="387"/>
    </location>
    <ligand>
        <name>(2R)-2-phosphoglycerate</name>
        <dbReference type="ChEBI" id="CHEBI:58289"/>
    </ligand>
</feature>
<evidence type="ECO:0000256" key="13">
    <source>
        <dbReference type="PIRSR" id="PIRSR001400-1"/>
    </source>
</evidence>
<dbReference type="EMBL" id="LVVZ01000019">
    <property type="protein sequence ID" value="OKL43437.1"/>
    <property type="molecule type" value="Genomic_DNA"/>
</dbReference>
<feature type="binding site" evidence="14">
    <location>
        <position position="154"/>
    </location>
    <ligand>
        <name>substrate</name>
    </ligand>
</feature>
<dbReference type="PIRSF" id="PIRSF001400">
    <property type="entry name" value="Enolase"/>
    <property type="match status" value="1"/>
</dbReference>
<evidence type="ECO:0000256" key="4">
    <source>
        <dbReference type="ARBA" id="ARBA00017068"/>
    </source>
</evidence>
<dbReference type="PROSITE" id="PS00164">
    <property type="entry name" value="ENOLASE"/>
    <property type="match status" value="1"/>
</dbReference>
<keyword evidence="19" id="KW-1185">Reference proteome</keyword>
<feature type="binding site" evidence="14">
    <location>
        <position position="163"/>
    </location>
    <ligand>
        <name>substrate</name>
    </ligand>
</feature>
<comment type="cofactor">
    <cofactor evidence="12">
        <name>Mg(2+)</name>
        <dbReference type="ChEBI" id="CHEBI:18420"/>
    </cofactor>
    <text evidence="12">Binds a second Mg(2+) ion via substrate during catalysis.</text>
</comment>
<evidence type="ECO:0000313" key="18">
    <source>
        <dbReference type="EMBL" id="OKL43437.1"/>
    </source>
</evidence>
<comment type="subcellular location">
    <subcellularLocation>
        <location evidence="12">Cytoplasm</location>
    </subcellularLocation>
    <subcellularLocation>
        <location evidence="12">Secreted</location>
    </subcellularLocation>
    <subcellularLocation>
        <location evidence="12">Cell surface</location>
    </subcellularLocation>
    <text evidence="12">Fractions of enolase are present in both the cytoplasm and on the cell surface.</text>
</comment>
<evidence type="ECO:0000256" key="1">
    <source>
        <dbReference type="ARBA" id="ARBA00005031"/>
    </source>
</evidence>
<keyword evidence="5 12" id="KW-0963">Cytoplasm</keyword>
<dbReference type="SMART" id="SM01192">
    <property type="entry name" value="Enolase_C"/>
    <property type="match status" value="1"/>
</dbReference>
<comment type="similarity">
    <text evidence="2 12">Belongs to the enolase family.</text>
</comment>
<keyword evidence="9 12" id="KW-0324">Glycolysis</keyword>
<dbReference type="Pfam" id="PF00113">
    <property type="entry name" value="Enolase_C"/>
    <property type="match status" value="1"/>
</dbReference>
<organism evidence="18 19">
    <name type="scientific">Pseudovibrio exalbescens</name>
    <dbReference type="NCBI Taxonomy" id="197461"/>
    <lineage>
        <taxon>Bacteria</taxon>
        <taxon>Pseudomonadati</taxon>
        <taxon>Pseudomonadota</taxon>
        <taxon>Alphaproteobacteria</taxon>
        <taxon>Hyphomicrobiales</taxon>
        <taxon>Stappiaceae</taxon>
        <taxon>Pseudovibrio</taxon>
    </lineage>
</organism>
<evidence type="ECO:0000256" key="11">
    <source>
        <dbReference type="ARBA" id="ARBA00045763"/>
    </source>
</evidence>
<evidence type="ECO:0000256" key="6">
    <source>
        <dbReference type="ARBA" id="ARBA00022525"/>
    </source>
</evidence>
<feature type="active site" description="Proton acceptor" evidence="12 13">
    <location>
        <position position="336"/>
    </location>
</feature>
<name>A0A1U7JFE3_9HYPH</name>
<evidence type="ECO:0000256" key="14">
    <source>
        <dbReference type="PIRSR" id="PIRSR001400-2"/>
    </source>
</evidence>
<keyword evidence="8 12" id="KW-0460">Magnesium</keyword>
<dbReference type="SFLD" id="SFLDF00002">
    <property type="entry name" value="enolase"/>
    <property type="match status" value="1"/>
</dbReference>
<dbReference type="NCBIfam" id="TIGR01060">
    <property type="entry name" value="eno"/>
    <property type="match status" value="1"/>
</dbReference>
<feature type="binding site" evidence="14">
    <location>
        <position position="311"/>
    </location>
    <ligand>
        <name>substrate</name>
    </ligand>
</feature>
<comment type="cofactor">
    <cofactor evidence="15">
        <name>Mg(2+)</name>
        <dbReference type="ChEBI" id="CHEBI:18420"/>
    </cofactor>
    <text evidence="15">Mg(2+) is required for catalysis and for stabilizing the dimer.</text>
</comment>
<evidence type="ECO:0000256" key="8">
    <source>
        <dbReference type="ARBA" id="ARBA00022842"/>
    </source>
</evidence>
<dbReference type="UniPathway" id="UPA00109">
    <property type="reaction ID" value="UER00187"/>
</dbReference>
<comment type="catalytic activity">
    <reaction evidence="12">
        <text>(2R)-2-phosphoglycerate = phosphoenolpyruvate + H2O</text>
        <dbReference type="Rhea" id="RHEA:10164"/>
        <dbReference type="ChEBI" id="CHEBI:15377"/>
        <dbReference type="ChEBI" id="CHEBI:58289"/>
        <dbReference type="ChEBI" id="CHEBI:58702"/>
        <dbReference type="EC" id="4.2.1.11"/>
    </reaction>
</comment>
<reference evidence="18 19" key="1">
    <citation type="submission" date="2016-03" db="EMBL/GenBank/DDBJ databases">
        <title>Genome sequence of Nesiotobacter sp. nov., a moderately halophilic alphaproteobacterium isolated from the Yellow Sea, China.</title>
        <authorList>
            <person name="Zhang G."/>
            <person name="Zhang R."/>
        </authorList>
    </citation>
    <scope>NUCLEOTIDE SEQUENCE [LARGE SCALE GENOMIC DNA]</scope>
    <source>
        <strain evidence="18 19">WB1-6</strain>
    </source>
</reference>
<feature type="binding site" evidence="12">
    <location>
        <position position="336"/>
    </location>
    <ligand>
        <name>(2R)-2-phosphoglycerate</name>
        <dbReference type="ChEBI" id="CHEBI:58289"/>
    </ligand>
</feature>
<dbReference type="GO" id="GO:0006096">
    <property type="term" value="P:glycolytic process"/>
    <property type="evidence" value="ECO:0007669"/>
    <property type="project" value="UniProtKB-UniRule"/>
</dbReference>
<dbReference type="FunFam" id="3.20.20.120:FF:000001">
    <property type="entry name" value="Enolase"/>
    <property type="match status" value="1"/>
</dbReference>
<dbReference type="EC" id="4.2.1.11" evidence="3 12"/>
<feature type="binding site" evidence="14">
    <location>
        <position position="284"/>
    </location>
    <ligand>
        <name>substrate</name>
    </ligand>
</feature>
<evidence type="ECO:0000256" key="5">
    <source>
        <dbReference type="ARBA" id="ARBA00022490"/>
    </source>
</evidence>
<dbReference type="SUPFAM" id="SSF51604">
    <property type="entry name" value="Enolase C-terminal domain-like"/>
    <property type="match status" value="1"/>
</dbReference>
<dbReference type="SFLD" id="SFLDG00178">
    <property type="entry name" value="enolase"/>
    <property type="match status" value="1"/>
</dbReference>
<dbReference type="PANTHER" id="PTHR11902:SF1">
    <property type="entry name" value="ENOLASE"/>
    <property type="match status" value="1"/>
</dbReference>
<dbReference type="GO" id="GO:0009986">
    <property type="term" value="C:cell surface"/>
    <property type="evidence" value="ECO:0007669"/>
    <property type="project" value="UniProtKB-SubCell"/>
</dbReference>
<dbReference type="Pfam" id="PF03952">
    <property type="entry name" value="Enolase_N"/>
    <property type="match status" value="1"/>
</dbReference>
<proteinExistence type="inferred from homology"/>
<feature type="binding site" evidence="12">
    <location>
        <position position="366"/>
    </location>
    <ligand>
        <name>(2R)-2-phosphoglycerate</name>
        <dbReference type="ChEBI" id="CHEBI:58289"/>
    </ligand>
</feature>
<evidence type="ECO:0000256" key="7">
    <source>
        <dbReference type="ARBA" id="ARBA00022723"/>
    </source>
</evidence>
<evidence type="ECO:0000256" key="10">
    <source>
        <dbReference type="ARBA" id="ARBA00023239"/>
    </source>
</evidence>
<feature type="binding site" evidence="12 15">
    <location>
        <position position="311"/>
    </location>
    <ligand>
        <name>Mg(2+)</name>
        <dbReference type="ChEBI" id="CHEBI:18420"/>
    </ligand>
</feature>
<dbReference type="InterPro" id="IPR036849">
    <property type="entry name" value="Enolase-like_C_sf"/>
</dbReference>
<dbReference type="CDD" id="cd03313">
    <property type="entry name" value="enolase"/>
    <property type="match status" value="1"/>
</dbReference>
<comment type="caution">
    <text evidence="18">The sequence shown here is derived from an EMBL/GenBank/DDBJ whole genome shotgun (WGS) entry which is preliminary data.</text>
</comment>